<reference evidence="4" key="1">
    <citation type="submission" date="2022-07" db="EMBL/GenBank/DDBJ databases">
        <title>Description and genome-wide analysis of Profundicola chukchiensis gen. nov., sp. nov., marine bacteria isolated from bottom sediments of the Chukchi Sea.</title>
        <authorList>
            <person name="Romanenko L."/>
            <person name="Otstavnykh N."/>
            <person name="Kurilenko V."/>
            <person name="Eremeev V."/>
            <person name="Velansky P."/>
            <person name="Mikhailov V."/>
            <person name="Isaeva M."/>
        </authorList>
    </citation>
    <scope>NUCLEOTIDE SEQUENCE</scope>
    <source>
        <strain evidence="4">KMM 9713</strain>
    </source>
</reference>
<dbReference type="Proteomes" id="UP001152599">
    <property type="component" value="Unassembled WGS sequence"/>
</dbReference>
<feature type="domain" description="Rhodanese" evidence="3">
    <location>
        <begin position="163"/>
        <end position="276"/>
    </location>
</feature>
<organism evidence="4 5">
    <name type="scientific">Profundicola chukchiensis</name>
    <dbReference type="NCBI Taxonomy" id="2961959"/>
    <lineage>
        <taxon>Bacteria</taxon>
        <taxon>Pseudomonadati</taxon>
        <taxon>Bacteroidota</taxon>
        <taxon>Flavobacteriia</taxon>
        <taxon>Flavobacteriales</taxon>
        <taxon>Weeksellaceae</taxon>
        <taxon>Profundicola</taxon>
    </lineage>
</organism>
<protein>
    <submittedName>
        <fullName evidence="4">Sulfurtransferase</fullName>
    </submittedName>
</protein>
<dbReference type="InterPro" id="IPR036873">
    <property type="entry name" value="Rhodanese-like_dom_sf"/>
</dbReference>
<dbReference type="Gene3D" id="3.40.250.10">
    <property type="entry name" value="Rhodanese-like domain"/>
    <property type="match status" value="2"/>
</dbReference>
<dbReference type="Pfam" id="PF00581">
    <property type="entry name" value="Rhodanese"/>
    <property type="match status" value="2"/>
</dbReference>
<feature type="domain" description="Rhodanese" evidence="3">
    <location>
        <begin position="18"/>
        <end position="132"/>
    </location>
</feature>
<dbReference type="CDD" id="cd01449">
    <property type="entry name" value="TST_Repeat_2"/>
    <property type="match status" value="1"/>
</dbReference>
<sequence length="276" mass="30909">MSDLSPIINADELLKIKDSKNLIIIDASNSDDYEKEHLSTAQFFDLNTQLSDIKDDASKGGRHPLPTIEEFAQLVSELGIQPQSHVVVYDRSSAANAAARFWWMLTAFGHKKVQVLNGGFKMAKEIGYPTDDKAVQLEKSKVQEVSDWKLNTVEIDEVDQLRKQEDSKVIDVRSPERYRGESEPIDLIAGHIPGAINIPYETNLDENGLFLEPEVLKQKYLKALAKTKSKDAVFHCGSGVTACHSILAMAYAGLEIPKLYVGSWSEWSRNNMEMKP</sequence>
<name>A0A9X4N0H1_9FLAO</name>
<evidence type="ECO:0000256" key="1">
    <source>
        <dbReference type="ARBA" id="ARBA00022679"/>
    </source>
</evidence>
<dbReference type="SUPFAM" id="SSF52821">
    <property type="entry name" value="Rhodanese/Cell cycle control phosphatase"/>
    <property type="match status" value="2"/>
</dbReference>
<proteinExistence type="predicted"/>
<evidence type="ECO:0000313" key="4">
    <source>
        <dbReference type="EMBL" id="MDG4946046.1"/>
    </source>
</evidence>
<evidence type="ECO:0000256" key="2">
    <source>
        <dbReference type="ARBA" id="ARBA00022737"/>
    </source>
</evidence>
<dbReference type="AlphaFoldDB" id="A0A9X4N0H1"/>
<dbReference type="RefSeq" id="WP_304420554.1">
    <property type="nucleotide sequence ID" value="NZ_JANCMU010000003.1"/>
</dbReference>
<dbReference type="PANTHER" id="PTHR11364">
    <property type="entry name" value="THIOSULFATE SULFERTANSFERASE"/>
    <property type="match status" value="1"/>
</dbReference>
<evidence type="ECO:0000313" key="5">
    <source>
        <dbReference type="Proteomes" id="UP001152599"/>
    </source>
</evidence>
<dbReference type="EMBL" id="JANCMU010000003">
    <property type="protein sequence ID" value="MDG4946046.1"/>
    <property type="molecule type" value="Genomic_DNA"/>
</dbReference>
<keyword evidence="5" id="KW-1185">Reference proteome</keyword>
<gene>
    <name evidence="4" type="ORF">NMK71_06440</name>
</gene>
<dbReference type="CDD" id="cd01448">
    <property type="entry name" value="TST_Repeat_1"/>
    <property type="match status" value="1"/>
</dbReference>
<keyword evidence="2" id="KW-0677">Repeat</keyword>
<dbReference type="InterPro" id="IPR001763">
    <property type="entry name" value="Rhodanese-like_dom"/>
</dbReference>
<keyword evidence="1" id="KW-0808">Transferase</keyword>
<comment type="caution">
    <text evidence="4">The sequence shown here is derived from an EMBL/GenBank/DDBJ whole genome shotgun (WGS) entry which is preliminary data.</text>
</comment>
<evidence type="ECO:0000259" key="3">
    <source>
        <dbReference type="PROSITE" id="PS50206"/>
    </source>
</evidence>
<accession>A0A9X4N0H1</accession>
<dbReference type="SMART" id="SM00450">
    <property type="entry name" value="RHOD"/>
    <property type="match status" value="2"/>
</dbReference>
<dbReference type="PROSITE" id="PS50206">
    <property type="entry name" value="RHODANESE_3"/>
    <property type="match status" value="2"/>
</dbReference>
<dbReference type="PANTHER" id="PTHR11364:SF27">
    <property type="entry name" value="SULFURTRANSFERASE"/>
    <property type="match status" value="1"/>
</dbReference>
<dbReference type="GO" id="GO:0004792">
    <property type="term" value="F:thiosulfate-cyanide sulfurtransferase activity"/>
    <property type="evidence" value="ECO:0007669"/>
    <property type="project" value="TreeGrafter"/>
</dbReference>
<dbReference type="InterPro" id="IPR045078">
    <property type="entry name" value="TST/MPST-like"/>
</dbReference>